<keyword evidence="8" id="KW-0443">Lipid metabolism</keyword>
<dbReference type="InterPro" id="IPR004255">
    <property type="entry name" value="O-acyltransferase_WSD1_N"/>
</dbReference>
<dbReference type="PANTHER" id="PTHR31650">
    <property type="entry name" value="O-ACYLTRANSFERASE (WSD1-LIKE) FAMILY PROTEIN"/>
    <property type="match status" value="1"/>
</dbReference>
<reference evidence="14 15" key="1">
    <citation type="submission" date="2018-07" db="EMBL/GenBank/DDBJ databases">
        <title>Pseudomonas laoshanensis sp. nov., isolated from soil.</title>
        <authorList>
            <person name="Sun J."/>
            <person name="Yu L."/>
            <person name="Wang M."/>
            <person name="Zhang C."/>
        </authorList>
    </citation>
    <scope>NUCLEOTIDE SEQUENCE [LARGE SCALE GENOMIC DNA]</scope>
    <source>
        <strain evidence="14 15">Y22</strain>
    </source>
</reference>
<dbReference type="Proteomes" id="UP000463138">
    <property type="component" value="Unassembled WGS sequence"/>
</dbReference>
<evidence type="ECO:0000256" key="8">
    <source>
        <dbReference type="ARBA" id="ARBA00023098"/>
    </source>
</evidence>
<evidence type="ECO:0000313" key="14">
    <source>
        <dbReference type="EMBL" id="KAA0694922.1"/>
    </source>
</evidence>
<dbReference type="NCBIfam" id="TIGR02946">
    <property type="entry name" value="acyl_WS_DGAT"/>
    <property type="match status" value="1"/>
</dbReference>
<organism evidence="14 15">
    <name type="scientific">Halopseudomonas laoshanensis</name>
    <dbReference type="NCBI Taxonomy" id="2268758"/>
    <lineage>
        <taxon>Bacteria</taxon>
        <taxon>Pseudomonadati</taxon>
        <taxon>Pseudomonadota</taxon>
        <taxon>Gammaproteobacteria</taxon>
        <taxon>Pseudomonadales</taxon>
        <taxon>Pseudomonadaceae</taxon>
        <taxon>Halopseudomonas</taxon>
    </lineage>
</organism>
<dbReference type="GO" id="GO:0051701">
    <property type="term" value="P:biological process involved in interaction with host"/>
    <property type="evidence" value="ECO:0007669"/>
    <property type="project" value="TreeGrafter"/>
</dbReference>
<evidence type="ECO:0000256" key="2">
    <source>
        <dbReference type="ARBA" id="ARBA00005189"/>
    </source>
</evidence>
<dbReference type="GO" id="GO:0005886">
    <property type="term" value="C:plasma membrane"/>
    <property type="evidence" value="ECO:0007669"/>
    <property type="project" value="TreeGrafter"/>
</dbReference>
<comment type="pathway">
    <text evidence="1">Glycerolipid metabolism; triacylglycerol biosynthesis.</text>
</comment>
<sequence length="556" mass="61970">MKQLTPMDSHFFYFEGPNQPMMIGSLWLCDQTTAPDGIVRHKDILQYVSDRLNTTSYFRRRLEQAPFQLDDPYWLEDENFDLEYHVRHVGLPQPGDWRQLCIFTARTMSRSVDMERAPWEIYIIEGVNNVEGVPPNSFAVLIRFHHAYVDGKSSLELSTAMMEETAEHEYGRRDRVEVAERAPTRLEMWARTAPRMLGQSVRSMRAGLLFGRKSLELARRLRQDGLPEQRRVPRTIFNVTVTPHRSYGGHSWQIPDLKRMRQLHPGASLNDVILAVIAGGMRRYLAEHKQLPVDQSLISMCPVSIRPEYARSETGNLISAMYIAIGTNIEDPTKRLAAIQGRTHRGIPLAREVLCDLTNAAGDMVPPAIRALGAWFQNRTHMAGTLPLINTVITNVPGIPGMHTRYFAGAAIREVFPLVPVCDGMAISHGITGIYDRLNLGVVADRKVVPDMDFYIACMEASTKEYLACVAALESAQTSTAQERTIDSGKPNARQPSKAAAKTQSNATVAKTTSKPKKRVKTRPAASKSAGVKLAAANSSPNTSVAEPLPAESKQN</sequence>
<keyword evidence="9 14" id="KW-0012">Acyltransferase</keyword>
<feature type="region of interest" description="Disordered" evidence="11">
    <location>
        <begin position="480"/>
        <end position="556"/>
    </location>
</feature>
<evidence type="ECO:0000256" key="11">
    <source>
        <dbReference type="SAM" id="MobiDB-lite"/>
    </source>
</evidence>
<proteinExistence type="inferred from homology"/>
<keyword evidence="6 14" id="KW-0808">Transferase</keyword>
<accession>A0A7V7KX50</accession>
<dbReference type="OrthoDB" id="9810950at2"/>
<feature type="domain" description="O-acyltransferase WSD1 C-terminal" evidence="13">
    <location>
        <begin position="315"/>
        <end position="465"/>
    </location>
</feature>
<evidence type="ECO:0000259" key="13">
    <source>
        <dbReference type="Pfam" id="PF06974"/>
    </source>
</evidence>
<name>A0A7V7KX50_9GAMM</name>
<dbReference type="InterPro" id="IPR009721">
    <property type="entry name" value="O-acyltransferase_WSD1_C"/>
</dbReference>
<gene>
    <name evidence="14" type="ORF">DT594_08595</name>
</gene>
<dbReference type="GO" id="GO:0071731">
    <property type="term" value="P:response to nitric oxide"/>
    <property type="evidence" value="ECO:0007669"/>
    <property type="project" value="TreeGrafter"/>
</dbReference>
<evidence type="ECO:0000256" key="7">
    <source>
        <dbReference type="ARBA" id="ARBA00022798"/>
    </source>
</evidence>
<dbReference type="GO" id="GO:0006071">
    <property type="term" value="P:glycerol metabolic process"/>
    <property type="evidence" value="ECO:0007669"/>
    <property type="project" value="UniProtKB-KW"/>
</dbReference>
<evidence type="ECO:0000259" key="12">
    <source>
        <dbReference type="Pfam" id="PF03007"/>
    </source>
</evidence>
<dbReference type="RefSeq" id="WP_149332301.1">
    <property type="nucleotide sequence ID" value="NZ_QOVF01000002.1"/>
</dbReference>
<keyword evidence="7" id="KW-0319">Glycerol metabolism</keyword>
<comment type="catalytic activity">
    <reaction evidence="10">
        <text>an acyl-CoA + a 1,2-diacyl-sn-glycerol = a triacyl-sn-glycerol + CoA</text>
        <dbReference type="Rhea" id="RHEA:10868"/>
        <dbReference type="ChEBI" id="CHEBI:17815"/>
        <dbReference type="ChEBI" id="CHEBI:57287"/>
        <dbReference type="ChEBI" id="CHEBI:58342"/>
        <dbReference type="ChEBI" id="CHEBI:64615"/>
        <dbReference type="EC" id="2.3.1.20"/>
    </reaction>
</comment>
<comment type="pathway">
    <text evidence="2">Lipid metabolism.</text>
</comment>
<evidence type="ECO:0000256" key="3">
    <source>
        <dbReference type="ARBA" id="ARBA00009587"/>
    </source>
</evidence>
<evidence type="ECO:0000256" key="4">
    <source>
        <dbReference type="ARBA" id="ARBA00013244"/>
    </source>
</evidence>
<dbReference type="GO" id="GO:0019432">
    <property type="term" value="P:triglyceride biosynthetic process"/>
    <property type="evidence" value="ECO:0007669"/>
    <property type="project" value="UniProtKB-UniPathway"/>
</dbReference>
<feature type="domain" description="O-acyltransferase WSD1-like N-terminal" evidence="12">
    <location>
        <begin position="4"/>
        <end position="273"/>
    </location>
</feature>
<dbReference type="EC" id="2.3.1.20" evidence="4"/>
<evidence type="ECO:0000256" key="10">
    <source>
        <dbReference type="ARBA" id="ARBA00048109"/>
    </source>
</evidence>
<feature type="compositionally biased region" description="Polar residues" evidence="11">
    <location>
        <begin position="502"/>
        <end position="513"/>
    </location>
</feature>
<evidence type="ECO:0000256" key="5">
    <source>
        <dbReference type="ARBA" id="ARBA00022516"/>
    </source>
</evidence>
<keyword evidence="5" id="KW-0444">Lipid biosynthesis</keyword>
<evidence type="ECO:0000256" key="1">
    <source>
        <dbReference type="ARBA" id="ARBA00004771"/>
    </source>
</evidence>
<evidence type="ECO:0000256" key="9">
    <source>
        <dbReference type="ARBA" id="ARBA00023315"/>
    </source>
</evidence>
<dbReference type="InterPro" id="IPR014292">
    <property type="entry name" value="Acyl_transf_WS/DGAT"/>
</dbReference>
<protein>
    <recommendedName>
        <fullName evidence="4">diacylglycerol O-acyltransferase</fullName>
        <ecNumber evidence="4">2.3.1.20</ecNumber>
    </recommendedName>
</protein>
<dbReference type="Pfam" id="PF06974">
    <property type="entry name" value="WS_DGAT_C"/>
    <property type="match status" value="1"/>
</dbReference>
<dbReference type="GO" id="GO:0001666">
    <property type="term" value="P:response to hypoxia"/>
    <property type="evidence" value="ECO:0007669"/>
    <property type="project" value="TreeGrafter"/>
</dbReference>
<evidence type="ECO:0000256" key="6">
    <source>
        <dbReference type="ARBA" id="ARBA00022679"/>
    </source>
</evidence>
<dbReference type="EMBL" id="QOVF01000002">
    <property type="protein sequence ID" value="KAA0694922.1"/>
    <property type="molecule type" value="Genomic_DNA"/>
</dbReference>
<dbReference type="InterPro" id="IPR045034">
    <property type="entry name" value="O-acyltransferase_WSD1-like"/>
</dbReference>
<dbReference type="GO" id="GO:0004144">
    <property type="term" value="F:diacylglycerol O-acyltransferase activity"/>
    <property type="evidence" value="ECO:0007669"/>
    <property type="project" value="UniProtKB-EC"/>
</dbReference>
<dbReference type="UniPathway" id="UPA00282"/>
<comment type="similarity">
    <text evidence="3">Belongs to the long-chain O-acyltransferase family.</text>
</comment>
<dbReference type="Pfam" id="PF03007">
    <property type="entry name" value="WS_DGAT_cat"/>
    <property type="match status" value="1"/>
</dbReference>
<keyword evidence="15" id="KW-1185">Reference proteome</keyword>
<evidence type="ECO:0000313" key="15">
    <source>
        <dbReference type="Proteomes" id="UP000463138"/>
    </source>
</evidence>
<dbReference type="AlphaFoldDB" id="A0A7V7KX50"/>
<dbReference type="PANTHER" id="PTHR31650:SF1">
    <property type="entry name" value="WAX ESTER SYNTHASE_DIACYLGLYCEROL ACYLTRANSFERASE 4-RELATED"/>
    <property type="match status" value="1"/>
</dbReference>
<comment type="caution">
    <text evidence="14">The sequence shown here is derived from an EMBL/GenBank/DDBJ whole genome shotgun (WGS) entry which is preliminary data.</text>
</comment>